<comment type="caution">
    <text evidence="2">The sequence shown here is derived from an EMBL/GenBank/DDBJ whole genome shotgun (WGS) entry which is preliminary data.</text>
</comment>
<name>A0A8J7LPQ9_9RHOB</name>
<keyword evidence="1" id="KW-1133">Transmembrane helix</keyword>
<accession>A0A8J7LPQ9</accession>
<keyword evidence="1" id="KW-0472">Membrane</keyword>
<evidence type="ECO:0000313" key="3">
    <source>
        <dbReference type="Proteomes" id="UP000640583"/>
    </source>
</evidence>
<dbReference type="AlphaFoldDB" id="A0A8J7LPQ9"/>
<dbReference type="EMBL" id="JADCKQ010000003">
    <property type="protein sequence ID" value="MBI1493157.1"/>
    <property type="molecule type" value="Genomic_DNA"/>
</dbReference>
<keyword evidence="1" id="KW-0812">Transmembrane</keyword>
<reference evidence="2" key="1">
    <citation type="submission" date="2020-10" db="EMBL/GenBank/DDBJ databases">
        <title>Paenihalocynthiibacter styelae gen. nov., sp. nov., isolated from stalked sea squirt Styela clava.</title>
        <authorList>
            <person name="Kim Y.-O."/>
            <person name="Yoon J.-H."/>
        </authorList>
    </citation>
    <scope>NUCLEOTIDE SEQUENCE</scope>
    <source>
        <strain evidence="2">MYP1-1</strain>
    </source>
</reference>
<gene>
    <name evidence="2" type="ORF">H1D41_05845</name>
</gene>
<dbReference type="RefSeq" id="WP_107496951.1">
    <property type="nucleotide sequence ID" value="NZ_JADCKQ010000003.1"/>
</dbReference>
<feature type="transmembrane region" description="Helical" evidence="1">
    <location>
        <begin position="67"/>
        <end position="85"/>
    </location>
</feature>
<proteinExistence type="predicted"/>
<evidence type="ECO:0000313" key="2">
    <source>
        <dbReference type="EMBL" id="MBI1493157.1"/>
    </source>
</evidence>
<protein>
    <submittedName>
        <fullName evidence="2">Uncharacterized protein</fullName>
    </submittedName>
</protein>
<sequence length="105" mass="11631">MDEKPDGKLPEDPLVRGPGSRLFLEWESYRRKRAMDAGNLVPVLGVILFFLPILIASGRESLPVSGAMIYVFAAWCVLIALSVWLSRLLSQPETSDTDGRDDGQL</sequence>
<keyword evidence="3" id="KW-1185">Reference proteome</keyword>
<organism evidence="2 3">
    <name type="scientific">Halocynthiibacter styelae</name>
    <dbReference type="NCBI Taxonomy" id="2761955"/>
    <lineage>
        <taxon>Bacteria</taxon>
        <taxon>Pseudomonadati</taxon>
        <taxon>Pseudomonadota</taxon>
        <taxon>Alphaproteobacteria</taxon>
        <taxon>Rhodobacterales</taxon>
        <taxon>Paracoccaceae</taxon>
        <taxon>Halocynthiibacter</taxon>
    </lineage>
</organism>
<evidence type="ECO:0000256" key="1">
    <source>
        <dbReference type="SAM" id="Phobius"/>
    </source>
</evidence>
<dbReference type="Proteomes" id="UP000640583">
    <property type="component" value="Unassembled WGS sequence"/>
</dbReference>
<feature type="transmembrane region" description="Helical" evidence="1">
    <location>
        <begin position="37"/>
        <end position="55"/>
    </location>
</feature>